<gene>
    <name evidence="2" type="ORF">BGW36DRAFT_123924</name>
</gene>
<reference evidence="2" key="1">
    <citation type="submission" date="2021-12" db="EMBL/GenBank/DDBJ databases">
        <title>Convergent genome expansion in fungi linked to evolution of root-endophyte symbiosis.</title>
        <authorList>
            <consortium name="DOE Joint Genome Institute"/>
            <person name="Ke Y.-H."/>
            <person name="Bonito G."/>
            <person name="Liao H.-L."/>
            <person name="Looney B."/>
            <person name="Rojas-Flechas A."/>
            <person name="Nash J."/>
            <person name="Hameed K."/>
            <person name="Schadt C."/>
            <person name="Martin F."/>
            <person name="Crous P.W."/>
            <person name="Miettinen O."/>
            <person name="Magnuson J.K."/>
            <person name="Labbe J."/>
            <person name="Jacobson D."/>
            <person name="Doktycz M.J."/>
            <person name="Veneault-Fourrey C."/>
            <person name="Kuo A."/>
            <person name="Mondo S."/>
            <person name="Calhoun S."/>
            <person name="Riley R."/>
            <person name="Ohm R."/>
            <person name="LaButti K."/>
            <person name="Andreopoulos B."/>
            <person name="Pangilinan J."/>
            <person name="Nolan M."/>
            <person name="Tritt A."/>
            <person name="Clum A."/>
            <person name="Lipzen A."/>
            <person name="Daum C."/>
            <person name="Barry K."/>
            <person name="Grigoriev I.V."/>
            <person name="Vilgalys R."/>
        </authorList>
    </citation>
    <scope>NUCLEOTIDE SEQUENCE</scope>
    <source>
        <strain evidence="2">PMI_201</strain>
    </source>
</reference>
<feature type="compositionally biased region" description="Polar residues" evidence="1">
    <location>
        <begin position="288"/>
        <end position="304"/>
    </location>
</feature>
<evidence type="ECO:0000313" key="2">
    <source>
        <dbReference type="EMBL" id="KAH8700158.1"/>
    </source>
</evidence>
<proteinExistence type="predicted"/>
<feature type="region of interest" description="Disordered" evidence="1">
    <location>
        <begin position="199"/>
        <end position="324"/>
    </location>
</feature>
<feature type="compositionally biased region" description="Low complexity" evidence="1">
    <location>
        <begin position="260"/>
        <end position="272"/>
    </location>
</feature>
<dbReference type="Proteomes" id="UP001201262">
    <property type="component" value="Unassembled WGS sequence"/>
</dbReference>
<name>A0AAD4KV45_9EURO</name>
<evidence type="ECO:0000313" key="3">
    <source>
        <dbReference type="Proteomes" id="UP001201262"/>
    </source>
</evidence>
<feature type="compositionally biased region" description="Basic residues" evidence="1">
    <location>
        <begin position="202"/>
        <end position="211"/>
    </location>
</feature>
<dbReference type="RefSeq" id="XP_046073864.1">
    <property type="nucleotide sequence ID" value="XM_046209303.1"/>
</dbReference>
<comment type="caution">
    <text evidence="2">The sequence shown here is derived from an EMBL/GenBank/DDBJ whole genome shotgun (WGS) entry which is preliminary data.</text>
</comment>
<keyword evidence="3" id="KW-1185">Reference proteome</keyword>
<accession>A0AAD4KV45</accession>
<evidence type="ECO:0000256" key="1">
    <source>
        <dbReference type="SAM" id="MobiDB-lite"/>
    </source>
</evidence>
<dbReference type="EMBL" id="JAJTJA010000004">
    <property type="protein sequence ID" value="KAH8700158.1"/>
    <property type="molecule type" value="Genomic_DNA"/>
</dbReference>
<dbReference type="AlphaFoldDB" id="A0AAD4KV45"/>
<sequence length="324" mass="36871">MANFINTSLDIIRRHKQPRRPHLHARWGDVGITAPIDGAWSQFHNPHLKGKKIYGPGYVAGVSSTANNDNKEVMLLDADEWTSEDEEEKRKEKEKEKERSASKARRLTRILLPSSINTPTKKTDELDKEKPPVEFQYKPVCPDYAQEIAQKLDMEAKPHFRYVPASEKYFKELIIDSPKAEDGTDDKAVYEGVEGNNYYKTIPRRPTKQRSHSCDPCVGTDAEFRQIPQSNKDEQVVDGNKPSISPRTPPLGIMPRKATSSSNNSASGGERSSNTHHRDQSRGRIKHSQTFPQNIVVQRSQSVLSKPRRRTMILDMVGDQDDLW</sequence>
<protein>
    <submittedName>
        <fullName evidence="2">Uncharacterized protein</fullName>
    </submittedName>
</protein>
<dbReference type="GeneID" id="70239590"/>
<feature type="compositionally biased region" description="Acidic residues" evidence="1">
    <location>
        <begin position="77"/>
        <end position="87"/>
    </location>
</feature>
<organism evidence="2 3">
    <name type="scientific">Talaromyces proteolyticus</name>
    <dbReference type="NCBI Taxonomy" id="1131652"/>
    <lineage>
        <taxon>Eukaryota</taxon>
        <taxon>Fungi</taxon>
        <taxon>Dikarya</taxon>
        <taxon>Ascomycota</taxon>
        <taxon>Pezizomycotina</taxon>
        <taxon>Eurotiomycetes</taxon>
        <taxon>Eurotiomycetidae</taxon>
        <taxon>Eurotiales</taxon>
        <taxon>Trichocomaceae</taxon>
        <taxon>Talaromyces</taxon>
        <taxon>Talaromyces sect. Bacilispori</taxon>
    </lineage>
</organism>
<feature type="compositionally biased region" description="Basic and acidic residues" evidence="1">
    <location>
        <begin position="121"/>
        <end position="130"/>
    </location>
</feature>
<feature type="compositionally biased region" description="Basic and acidic residues" evidence="1">
    <location>
        <begin position="88"/>
        <end position="101"/>
    </location>
</feature>
<feature type="region of interest" description="Disordered" evidence="1">
    <location>
        <begin position="77"/>
        <end position="130"/>
    </location>
</feature>